<feature type="transmembrane region" description="Helical" evidence="6">
    <location>
        <begin position="381"/>
        <end position="405"/>
    </location>
</feature>
<feature type="transmembrane region" description="Helical" evidence="6">
    <location>
        <begin position="220"/>
        <end position="238"/>
    </location>
</feature>
<feature type="compositionally biased region" description="Polar residues" evidence="5">
    <location>
        <begin position="10"/>
        <end position="26"/>
    </location>
</feature>
<dbReference type="OrthoDB" id="2533084at2759"/>
<gene>
    <name evidence="8" type="ORF">HETSPECPRED_007968</name>
</gene>
<feature type="transmembrane region" description="Helical" evidence="6">
    <location>
        <begin position="61"/>
        <end position="85"/>
    </location>
</feature>
<keyword evidence="4 6" id="KW-0472">Membrane</keyword>
<keyword evidence="9" id="KW-1185">Reference proteome</keyword>
<evidence type="ECO:0000256" key="5">
    <source>
        <dbReference type="SAM" id="MobiDB-lite"/>
    </source>
</evidence>
<dbReference type="GO" id="GO:0005886">
    <property type="term" value="C:plasma membrane"/>
    <property type="evidence" value="ECO:0007669"/>
    <property type="project" value="TreeGrafter"/>
</dbReference>
<evidence type="ECO:0000256" key="1">
    <source>
        <dbReference type="ARBA" id="ARBA00004141"/>
    </source>
</evidence>
<name>A0A8H3I9A8_9LECA</name>
<feature type="transmembrane region" description="Helical" evidence="6">
    <location>
        <begin position="449"/>
        <end position="471"/>
    </location>
</feature>
<dbReference type="Gene3D" id="1.20.1250.20">
    <property type="entry name" value="MFS general substrate transporter like domains"/>
    <property type="match status" value="1"/>
</dbReference>
<dbReference type="PANTHER" id="PTHR23502:SF22">
    <property type="entry name" value="MAJOR FACILITATOR SUPERFAMILY (MFS) PROFILE DOMAIN-CONTAINING PROTEIN"/>
    <property type="match status" value="1"/>
</dbReference>
<feature type="transmembrane region" description="Helical" evidence="6">
    <location>
        <begin position="293"/>
        <end position="320"/>
    </location>
</feature>
<dbReference type="Pfam" id="PF07690">
    <property type="entry name" value="MFS_1"/>
    <property type="match status" value="1"/>
</dbReference>
<feature type="domain" description="Major facilitator superfamily (MFS) profile" evidence="7">
    <location>
        <begin position="60"/>
        <end position="501"/>
    </location>
</feature>
<feature type="transmembrane region" description="Helical" evidence="6">
    <location>
        <begin position="340"/>
        <end position="360"/>
    </location>
</feature>
<reference evidence="8" key="1">
    <citation type="submission" date="2021-03" db="EMBL/GenBank/DDBJ databases">
        <authorList>
            <person name="Tagirdzhanova G."/>
        </authorList>
    </citation>
    <scope>NUCLEOTIDE SEQUENCE</scope>
</reference>
<feature type="transmembrane region" description="Helical" evidence="6">
    <location>
        <begin position="125"/>
        <end position="145"/>
    </location>
</feature>
<evidence type="ECO:0000256" key="6">
    <source>
        <dbReference type="SAM" id="Phobius"/>
    </source>
</evidence>
<proteinExistence type="predicted"/>
<comment type="subcellular location">
    <subcellularLocation>
        <location evidence="1">Membrane</location>
        <topology evidence="1">Multi-pass membrane protein</topology>
    </subcellularLocation>
</comment>
<feature type="transmembrane region" description="Helical" evidence="6">
    <location>
        <begin position="151"/>
        <end position="170"/>
    </location>
</feature>
<dbReference type="PROSITE" id="PS50850">
    <property type="entry name" value="MFS"/>
    <property type="match status" value="1"/>
</dbReference>
<dbReference type="SUPFAM" id="SSF103473">
    <property type="entry name" value="MFS general substrate transporter"/>
    <property type="match status" value="1"/>
</dbReference>
<evidence type="ECO:0000256" key="2">
    <source>
        <dbReference type="ARBA" id="ARBA00022692"/>
    </source>
</evidence>
<dbReference type="Proteomes" id="UP000664521">
    <property type="component" value="Unassembled WGS sequence"/>
</dbReference>
<feature type="transmembrane region" description="Helical" evidence="6">
    <location>
        <begin position="411"/>
        <end position="437"/>
    </location>
</feature>
<organism evidence="8 9">
    <name type="scientific">Heterodermia speciosa</name>
    <dbReference type="NCBI Taxonomy" id="116794"/>
    <lineage>
        <taxon>Eukaryota</taxon>
        <taxon>Fungi</taxon>
        <taxon>Dikarya</taxon>
        <taxon>Ascomycota</taxon>
        <taxon>Pezizomycotina</taxon>
        <taxon>Lecanoromycetes</taxon>
        <taxon>OSLEUM clade</taxon>
        <taxon>Lecanoromycetidae</taxon>
        <taxon>Caliciales</taxon>
        <taxon>Physciaceae</taxon>
        <taxon>Heterodermia</taxon>
    </lineage>
</organism>
<keyword evidence="3 6" id="KW-1133">Transmembrane helix</keyword>
<dbReference type="GO" id="GO:0022857">
    <property type="term" value="F:transmembrane transporter activity"/>
    <property type="evidence" value="ECO:0007669"/>
    <property type="project" value="InterPro"/>
</dbReference>
<accession>A0A8H3I9A8</accession>
<evidence type="ECO:0000256" key="4">
    <source>
        <dbReference type="ARBA" id="ARBA00023136"/>
    </source>
</evidence>
<feature type="transmembrane region" description="Helical" evidence="6">
    <location>
        <begin position="477"/>
        <end position="498"/>
    </location>
</feature>
<dbReference type="EMBL" id="CAJPDS010000006">
    <property type="protein sequence ID" value="CAF9908030.1"/>
    <property type="molecule type" value="Genomic_DNA"/>
</dbReference>
<evidence type="ECO:0000313" key="8">
    <source>
        <dbReference type="EMBL" id="CAF9908030.1"/>
    </source>
</evidence>
<evidence type="ECO:0000313" key="9">
    <source>
        <dbReference type="Proteomes" id="UP000664521"/>
    </source>
</evidence>
<protein>
    <recommendedName>
        <fullName evidence="7">Major facilitator superfamily (MFS) profile domain-containing protein</fullName>
    </recommendedName>
</protein>
<feature type="region of interest" description="Disordered" evidence="5">
    <location>
        <begin position="1"/>
        <end position="49"/>
    </location>
</feature>
<sequence>MEQKQVVTMMDQSSGLESPNSDSSRAGNPKVSASGVTLIPQPSSDPNDPLNWSMSKKTINLIIWSLGAFVSTASGLGNALGYFVQAKIYHKDNPIELAYSVVAATAGIAAGPLFAVPLSRRYGRVLVFFWSMVGLLVTGIWSATMTHSDQYIPFVIARLFGGLFGGNAAPLGSDAVVDMFYLHQRGKALTVLNLSFLFGVVVGPTLSGFIVGSTDWSVQFWWSNGLEAAIIIISLLFLEETYYDRTLGLDAKGRTRPKSFIGGRMTTLFCGSRLMPSISFAKIMEHFLIQFKIGICPVTMLCGGLTLIDFGFAAFFNIVLTVFIETPVEEKGYGFTPTQNAEFLFCLWFGIIAAQLYGYFTNDRIPLWICRRKGGIWQPEYRLHTLWLPGLIILPIALGLFGVALEHHLHYMVLALACFLGGFATNCLIPVTVNYVIECFKDNPSECASIMGVYRLAFSLSLPFFVEAWIGKVGFDWCLGMAAFFSIFAFGFIVVLIWKGRELRKLSFKGLASSEGGVKIVQDGEKPPSKV</sequence>
<dbReference type="InterPro" id="IPR036259">
    <property type="entry name" value="MFS_trans_sf"/>
</dbReference>
<feature type="transmembrane region" description="Helical" evidence="6">
    <location>
        <begin position="191"/>
        <end position="214"/>
    </location>
</feature>
<comment type="caution">
    <text evidence="8">The sequence shown here is derived from an EMBL/GenBank/DDBJ whole genome shotgun (WGS) entry which is preliminary data.</text>
</comment>
<keyword evidence="2 6" id="KW-0812">Transmembrane</keyword>
<feature type="transmembrane region" description="Helical" evidence="6">
    <location>
        <begin position="97"/>
        <end position="118"/>
    </location>
</feature>
<dbReference type="AlphaFoldDB" id="A0A8H3I9A8"/>
<dbReference type="InterPro" id="IPR011701">
    <property type="entry name" value="MFS"/>
</dbReference>
<feature type="compositionally biased region" description="Polar residues" evidence="5">
    <location>
        <begin position="40"/>
        <end position="49"/>
    </location>
</feature>
<dbReference type="PANTHER" id="PTHR23502">
    <property type="entry name" value="MAJOR FACILITATOR SUPERFAMILY"/>
    <property type="match status" value="1"/>
</dbReference>
<evidence type="ECO:0000259" key="7">
    <source>
        <dbReference type="PROSITE" id="PS50850"/>
    </source>
</evidence>
<evidence type="ECO:0000256" key="3">
    <source>
        <dbReference type="ARBA" id="ARBA00022989"/>
    </source>
</evidence>
<dbReference type="InterPro" id="IPR020846">
    <property type="entry name" value="MFS_dom"/>
</dbReference>